<proteinExistence type="predicted"/>
<dbReference type="EMBL" id="KF125285">
    <property type="protein sequence ID" value="AIA92611.1"/>
    <property type="molecule type" value="Genomic_DNA"/>
</dbReference>
<feature type="non-terminal residue" evidence="1">
    <location>
        <position position="126"/>
    </location>
</feature>
<organism evidence="1">
    <name type="scientific">uncultured Saccharophagus sp</name>
    <dbReference type="NCBI Taxonomy" id="427348"/>
    <lineage>
        <taxon>Bacteria</taxon>
        <taxon>Pseudomonadati</taxon>
        <taxon>Pseudomonadota</taxon>
        <taxon>Gammaproteobacteria</taxon>
        <taxon>Cellvibrionales</taxon>
        <taxon>Cellvibrionaceae</taxon>
        <taxon>Saccharophagus</taxon>
        <taxon>environmental samples</taxon>
    </lineage>
</organism>
<dbReference type="Gene3D" id="2.60.40.2700">
    <property type="match status" value="2"/>
</dbReference>
<name>A0A060CIJ2_9GAMM</name>
<reference evidence="1" key="1">
    <citation type="journal article" date="2013" name="Environ. Microbiol.">
        <title>Seasonally variable intestinal metagenomes of the red palm weevil (Rhynchophorus ferrugineus).</title>
        <authorList>
            <person name="Jia S."/>
            <person name="Zhang X."/>
            <person name="Zhang G."/>
            <person name="Yin A."/>
            <person name="Zhang S."/>
            <person name="Li F."/>
            <person name="Wang L."/>
            <person name="Zhao D."/>
            <person name="Yun Q."/>
            <person name="Tala"/>
            <person name="Wang J."/>
            <person name="Sun G."/>
            <person name="Baabdullah M."/>
            <person name="Yu X."/>
            <person name="Hu S."/>
            <person name="Al-Mssallem I.S."/>
            <person name="Yu J."/>
        </authorList>
    </citation>
    <scope>NUCLEOTIDE SEQUENCE</scope>
</reference>
<sequence length="126" mass="13015">MLAYQWYRDGKAISYATSARYKLVGADAGKKLTVKVTGSLSGYANTSKTSAATGVVAKGTLTAKVPTISGKVKVGSKITAKVSGWTSGTKFSYQWSVAGKAVKGATKSTFKLPASALGKKVTVKVT</sequence>
<protein>
    <submittedName>
        <fullName evidence="1">CAZy families PL6|PL7 protein</fullName>
    </submittedName>
</protein>
<dbReference type="AlphaFoldDB" id="A0A060CIJ2"/>
<evidence type="ECO:0000313" key="1">
    <source>
        <dbReference type="EMBL" id="AIA92611.1"/>
    </source>
</evidence>
<accession>A0A060CIJ2</accession>